<dbReference type="EMBL" id="PXYX01000087">
    <property type="protein sequence ID" value="PSR22400.1"/>
    <property type="molecule type" value="Genomic_DNA"/>
</dbReference>
<organism evidence="2 3">
    <name type="scientific">Sulfobacillus thermosulfidooxidans</name>
    <dbReference type="NCBI Taxonomy" id="28034"/>
    <lineage>
        <taxon>Bacteria</taxon>
        <taxon>Bacillati</taxon>
        <taxon>Bacillota</taxon>
        <taxon>Clostridia</taxon>
        <taxon>Eubacteriales</taxon>
        <taxon>Clostridiales Family XVII. Incertae Sedis</taxon>
        <taxon>Sulfobacillus</taxon>
    </lineage>
</organism>
<feature type="compositionally biased region" description="Polar residues" evidence="1">
    <location>
        <begin position="163"/>
        <end position="174"/>
    </location>
</feature>
<evidence type="ECO:0000313" key="2">
    <source>
        <dbReference type="EMBL" id="PSR22400.1"/>
    </source>
</evidence>
<accession>A0A2T2WJJ7</accession>
<feature type="region of interest" description="Disordered" evidence="1">
    <location>
        <begin position="163"/>
        <end position="194"/>
    </location>
</feature>
<proteinExistence type="predicted"/>
<sequence>MATAIETPSLESTLAITVVTLPILELLHHEAINLPVQSGATRIILKYLLGMALKSFRNKGYVDVFVSQRYLAKKRKWALITIKRAIKRLRNLGVLTEDTHQRRRKDKRRWSTNQYVFDWDVLGQVLGLWTAGEGPVAATGRTSTALAEPETVAESVSVANAPSQRNLDSHSGNGVANAPVKAEPTTSREKADPTAAESAWSALIQKLRERYSLHGDLNNFVKWLQDQRQKDDHIVQYVEWAVACPPNHSAQPKSVEAWLRSAVRHHWTTPPEWMTRKATAATPYKPYRPDEANSWEPPEPLKDMDWEATKAAIKKFLDDKEDAQAVQNFLEQVKVALAKIFGNGTFVTREMTQRGPTFWSEACQVWHAQGGVVS</sequence>
<protein>
    <submittedName>
        <fullName evidence="2">Uncharacterized protein</fullName>
    </submittedName>
</protein>
<evidence type="ECO:0000313" key="3">
    <source>
        <dbReference type="Proteomes" id="UP000242705"/>
    </source>
</evidence>
<dbReference type="AlphaFoldDB" id="A0A2T2WJJ7"/>
<comment type="caution">
    <text evidence="2">The sequence shown here is derived from an EMBL/GenBank/DDBJ whole genome shotgun (WGS) entry which is preliminary data.</text>
</comment>
<evidence type="ECO:0000256" key="1">
    <source>
        <dbReference type="SAM" id="MobiDB-lite"/>
    </source>
</evidence>
<gene>
    <name evidence="2" type="ORF">C7B47_16710</name>
</gene>
<name>A0A2T2WJJ7_SULTH</name>
<reference evidence="2 3" key="1">
    <citation type="journal article" date="2014" name="BMC Genomics">
        <title>Comparison of environmental and isolate Sulfobacillus genomes reveals diverse carbon, sulfur, nitrogen, and hydrogen metabolisms.</title>
        <authorList>
            <person name="Justice N.B."/>
            <person name="Norman A."/>
            <person name="Brown C.T."/>
            <person name="Singh A."/>
            <person name="Thomas B.C."/>
            <person name="Banfield J.F."/>
        </authorList>
    </citation>
    <scope>NUCLEOTIDE SEQUENCE [LARGE SCALE GENOMIC DNA]</scope>
    <source>
        <strain evidence="2">AMDSBA5</strain>
    </source>
</reference>
<dbReference type="Proteomes" id="UP000242705">
    <property type="component" value="Unassembled WGS sequence"/>
</dbReference>